<proteinExistence type="predicted"/>
<protein>
    <submittedName>
        <fullName evidence="1">Uncharacterized protein</fullName>
    </submittedName>
</protein>
<gene>
    <name evidence="1" type="ORF">OV079_35390</name>
</gene>
<evidence type="ECO:0000313" key="1">
    <source>
        <dbReference type="EMBL" id="MCY1010759.1"/>
    </source>
</evidence>
<organism evidence="1 2">
    <name type="scientific">Nannocystis pusilla</name>
    <dbReference type="NCBI Taxonomy" id="889268"/>
    <lineage>
        <taxon>Bacteria</taxon>
        <taxon>Pseudomonadati</taxon>
        <taxon>Myxococcota</taxon>
        <taxon>Polyangia</taxon>
        <taxon>Nannocystales</taxon>
        <taxon>Nannocystaceae</taxon>
        <taxon>Nannocystis</taxon>
    </lineage>
</organism>
<dbReference type="AlphaFoldDB" id="A0A9X3EUX1"/>
<evidence type="ECO:0000313" key="2">
    <source>
        <dbReference type="Proteomes" id="UP001150924"/>
    </source>
</evidence>
<comment type="caution">
    <text evidence="1">The sequence shown here is derived from an EMBL/GenBank/DDBJ whole genome shotgun (WGS) entry which is preliminary data.</text>
</comment>
<reference evidence="1" key="1">
    <citation type="submission" date="2022-11" db="EMBL/GenBank/DDBJ databases">
        <title>Minimal conservation of predation-associated metabolite biosynthetic gene clusters underscores biosynthetic potential of Myxococcota including descriptions for ten novel species: Archangium lansinium sp. nov., Myxococcus landrumus sp. nov., Nannocystis bai.</title>
        <authorList>
            <person name="Ahearne A."/>
            <person name="Stevens C."/>
            <person name="Phillips K."/>
        </authorList>
    </citation>
    <scope>NUCLEOTIDE SEQUENCE</scope>
    <source>
        <strain evidence="1">Na p29</strain>
    </source>
</reference>
<keyword evidence="2" id="KW-1185">Reference proteome</keyword>
<sequence>MSWAAIATPAQNTGSRAELAIMPPAQAIGETLGTSACSGGLAKAWHLRQSADFSSGFCKLPGSVAALAGADSSAAKASETVGQARRENTVMAGILSRRAHSRKLEVAGNSP</sequence>
<accession>A0A9X3EUX1</accession>
<dbReference type="EMBL" id="JAPNKE010000002">
    <property type="protein sequence ID" value="MCY1010759.1"/>
    <property type="molecule type" value="Genomic_DNA"/>
</dbReference>
<dbReference type="Proteomes" id="UP001150924">
    <property type="component" value="Unassembled WGS sequence"/>
</dbReference>
<name>A0A9X3EUX1_9BACT</name>
<dbReference type="RefSeq" id="WP_267773845.1">
    <property type="nucleotide sequence ID" value="NZ_JAPNKE010000002.1"/>
</dbReference>